<name>A0ABZ0D0A7_9BURK</name>
<dbReference type="CDD" id="cd00293">
    <property type="entry name" value="USP-like"/>
    <property type="match status" value="1"/>
</dbReference>
<organism evidence="3 4">
    <name type="scientific">Piscinibacter gummiphilus</name>
    <dbReference type="NCBI Taxonomy" id="946333"/>
    <lineage>
        <taxon>Bacteria</taxon>
        <taxon>Pseudomonadati</taxon>
        <taxon>Pseudomonadota</taxon>
        <taxon>Betaproteobacteria</taxon>
        <taxon>Burkholderiales</taxon>
        <taxon>Sphaerotilaceae</taxon>
        <taxon>Piscinibacter</taxon>
    </lineage>
</organism>
<reference evidence="3 4" key="1">
    <citation type="submission" date="2023-10" db="EMBL/GenBank/DDBJ databases">
        <title>Bacteria for the degradation of biodegradable plastic PBAT(Polybutylene adipate terephthalate).</title>
        <authorList>
            <person name="Weon H.-Y."/>
            <person name="Yeon J."/>
        </authorList>
    </citation>
    <scope>NUCLEOTIDE SEQUENCE [LARGE SCALE GENOMIC DNA]</scope>
    <source>
        <strain evidence="3 4">SBD 7-3</strain>
    </source>
</reference>
<dbReference type="InterPro" id="IPR006016">
    <property type="entry name" value="UspA"/>
</dbReference>
<proteinExistence type="inferred from homology"/>
<sequence>MDTLKTFLLHVDDSDAATQHARVVQRLADRFDAHADALYSVLPSLSRFPASIALDGAWAAASQLAEFDEQQRALTKIRFVTTQKSLPRVHWCEVGPVSPWDFSRHAMYADLVVMRGGPAAQAELPADFAATVAIESGRPVLVLPTQTPTEIGSRVLLAWKPTREATRAIAAALPWLRQAAQVHVVTAETLDDSGPASVASLTRYLTAQGIECTRRAPLPDARDAGPALQALAAEIGADLVVMGCYGHNRTREWLLGGTTKSMTRDPSIPVLMAH</sequence>
<gene>
    <name evidence="3" type="ORF">RXV79_11385</name>
</gene>
<dbReference type="RefSeq" id="WP_316703536.1">
    <property type="nucleotide sequence ID" value="NZ_CP136336.1"/>
</dbReference>
<dbReference type="Proteomes" id="UP001303946">
    <property type="component" value="Chromosome"/>
</dbReference>
<dbReference type="Pfam" id="PF00582">
    <property type="entry name" value="Usp"/>
    <property type="match status" value="1"/>
</dbReference>
<dbReference type="EMBL" id="CP136336">
    <property type="protein sequence ID" value="WOB10636.1"/>
    <property type="molecule type" value="Genomic_DNA"/>
</dbReference>
<dbReference type="PANTHER" id="PTHR46268">
    <property type="entry name" value="STRESS RESPONSE PROTEIN NHAX"/>
    <property type="match status" value="1"/>
</dbReference>
<evidence type="ECO:0000313" key="4">
    <source>
        <dbReference type="Proteomes" id="UP001303946"/>
    </source>
</evidence>
<dbReference type="InterPro" id="IPR006015">
    <property type="entry name" value="Universal_stress_UspA"/>
</dbReference>
<dbReference type="Gene3D" id="3.40.50.12370">
    <property type="match status" value="1"/>
</dbReference>
<dbReference type="PANTHER" id="PTHR46268:SF15">
    <property type="entry name" value="UNIVERSAL STRESS PROTEIN HP_0031"/>
    <property type="match status" value="1"/>
</dbReference>
<dbReference type="SUPFAM" id="SSF52402">
    <property type="entry name" value="Adenine nucleotide alpha hydrolases-like"/>
    <property type="match status" value="2"/>
</dbReference>
<keyword evidence="4" id="KW-1185">Reference proteome</keyword>
<feature type="domain" description="UspA" evidence="2">
    <location>
        <begin position="222"/>
        <end position="273"/>
    </location>
</feature>
<evidence type="ECO:0000256" key="1">
    <source>
        <dbReference type="ARBA" id="ARBA00008791"/>
    </source>
</evidence>
<accession>A0ABZ0D0A7</accession>
<evidence type="ECO:0000259" key="2">
    <source>
        <dbReference type="Pfam" id="PF00582"/>
    </source>
</evidence>
<protein>
    <submittedName>
        <fullName evidence="3">Universal stress protein</fullName>
    </submittedName>
</protein>
<comment type="similarity">
    <text evidence="1">Belongs to the universal stress protein A family.</text>
</comment>
<dbReference type="PRINTS" id="PR01438">
    <property type="entry name" value="UNVRSLSTRESS"/>
</dbReference>
<evidence type="ECO:0000313" key="3">
    <source>
        <dbReference type="EMBL" id="WOB10636.1"/>
    </source>
</evidence>